<keyword evidence="3" id="KW-0378">Hydrolase</keyword>
<dbReference type="GO" id="GO:0009062">
    <property type="term" value="P:fatty acid catabolic process"/>
    <property type="evidence" value="ECO:0007669"/>
    <property type="project" value="TreeGrafter"/>
</dbReference>
<evidence type="ECO:0000259" key="8">
    <source>
        <dbReference type="Pfam" id="PF02551"/>
    </source>
</evidence>
<sequence>MTDAAKHPQATEVPAPNLAEMLSLANTEARTHYDIFTGPAMPTPHGRAFGGQVLGQALVAAGLTAPDGREIHSMHGYFVRPGDSHTPMTFEIARLHDGRSFSTRRAQAYQDGQVLMSLIASYQGREEGLDHQEGLDTSALTQPEELPSVWDKYGHLTGERRNSWVLNRPFDFRHVEGDILVEAGEPSSRQAVWLKSREPLDGGQALHSAALAFASDYLLLEPVARRHGIPWATPGMSAASLDHSMWFHRPFRVDEWLLYELESPTAQSGRGLAHGRFYDRSGALVASVSQESMIRLPR</sequence>
<dbReference type="FunFam" id="2.40.160.210:FF:000001">
    <property type="entry name" value="Acyl-CoA thioesterase II"/>
    <property type="match status" value="1"/>
</dbReference>
<keyword evidence="11" id="KW-1185">Reference proteome</keyword>
<organism evidence="10 11">
    <name type="scientific">Leucobacter komagatae</name>
    <dbReference type="NCBI Taxonomy" id="55969"/>
    <lineage>
        <taxon>Bacteria</taxon>
        <taxon>Bacillati</taxon>
        <taxon>Actinomycetota</taxon>
        <taxon>Actinomycetes</taxon>
        <taxon>Micrococcales</taxon>
        <taxon>Microbacteriaceae</taxon>
        <taxon>Leucobacter</taxon>
    </lineage>
</organism>
<comment type="subunit">
    <text evidence="2">Homotetramer.</text>
</comment>
<reference evidence="10 11" key="1">
    <citation type="submission" date="2019-06" db="EMBL/GenBank/DDBJ databases">
        <title>Sequencing the genomes of 1000 actinobacteria strains.</title>
        <authorList>
            <person name="Klenk H.-P."/>
        </authorList>
    </citation>
    <scope>NUCLEOTIDE SEQUENCE [LARGE SCALE GENOMIC DNA]</scope>
    <source>
        <strain evidence="10 11">DSM 8803</strain>
    </source>
</reference>
<comment type="catalytic activity">
    <reaction evidence="5">
        <text>a fatty acyl-CoA + H2O = a fatty acid + CoA + H(+)</text>
        <dbReference type="Rhea" id="RHEA:16781"/>
        <dbReference type="ChEBI" id="CHEBI:15377"/>
        <dbReference type="ChEBI" id="CHEBI:15378"/>
        <dbReference type="ChEBI" id="CHEBI:28868"/>
        <dbReference type="ChEBI" id="CHEBI:57287"/>
        <dbReference type="ChEBI" id="CHEBI:77636"/>
        <dbReference type="EC" id="3.1.2.20"/>
    </reaction>
    <physiologicalReaction direction="left-to-right" evidence="5">
        <dbReference type="Rhea" id="RHEA:16782"/>
    </physiologicalReaction>
</comment>
<feature type="domain" description="Acyl-CoA thioesterase 2 C-terminal" evidence="8">
    <location>
        <begin position="183"/>
        <end position="291"/>
    </location>
</feature>
<dbReference type="InterPro" id="IPR042171">
    <property type="entry name" value="Acyl-CoA_hotdog"/>
</dbReference>
<dbReference type="GO" id="GO:0047617">
    <property type="term" value="F:fatty acyl-CoA hydrolase activity"/>
    <property type="evidence" value="ECO:0007669"/>
    <property type="project" value="UniProtKB-EC"/>
</dbReference>
<evidence type="ECO:0000256" key="3">
    <source>
        <dbReference type="ARBA" id="ARBA00022801"/>
    </source>
</evidence>
<evidence type="ECO:0000259" key="9">
    <source>
        <dbReference type="Pfam" id="PF13622"/>
    </source>
</evidence>
<evidence type="ECO:0000256" key="2">
    <source>
        <dbReference type="ARBA" id="ARBA00011881"/>
    </source>
</evidence>
<dbReference type="STRING" id="55969.SD72_09395"/>
<dbReference type="GO" id="GO:0006637">
    <property type="term" value="P:acyl-CoA metabolic process"/>
    <property type="evidence" value="ECO:0007669"/>
    <property type="project" value="InterPro"/>
</dbReference>
<comment type="similarity">
    <text evidence="1">Belongs to the C/M/P thioester hydrolase family.</text>
</comment>
<dbReference type="CDD" id="cd03445">
    <property type="entry name" value="Thioesterase_II_repeat2"/>
    <property type="match status" value="1"/>
</dbReference>
<dbReference type="EMBL" id="VFON01000001">
    <property type="protein sequence ID" value="TQL42283.1"/>
    <property type="molecule type" value="Genomic_DNA"/>
</dbReference>
<dbReference type="Pfam" id="PF02551">
    <property type="entry name" value="Acyl_CoA_thio"/>
    <property type="match status" value="1"/>
</dbReference>
<evidence type="ECO:0000313" key="11">
    <source>
        <dbReference type="Proteomes" id="UP000319094"/>
    </source>
</evidence>
<dbReference type="PANTHER" id="PTHR11066:SF34">
    <property type="entry name" value="ACYL-COENZYME A THIOESTERASE 8"/>
    <property type="match status" value="1"/>
</dbReference>
<dbReference type="AlphaFoldDB" id="A0A542Y2N0"/>
<dbReference type="Pfam" id="PF13622">
    <property type="entry name" value="4HBT_3"/>
    <property type="match status" value="1"/>
</dbReference>
<dbReference type="Proteomes" id="UP000319094">
    <property type="component" value="Unassembled WGS sequence"/>
</dbReference>
<evidence type="ECO:0000256" key="1">
    <source>
        <dbReference type="ARBA" id="ARBA00006538"/>
    </source>
</evidence>
<dbReference type="InterPro" id="IPR029069">
    <property type="entry name" value="HotDog_dom_sf"/>
</dbReference>
<dbReference type="InterPro" id="IPR003703">
    <property type="entry name" value="Acyl_CoA_thio"/>
</dbReference>
<dbReference type="InterPro" id="IPR025652">
    <property type="entry name" value="TesB_C"/>
</dbReference>
<dbReference type="CDD" id="cd03444">
    <property type="entry name" value="Thioesterase_II_repeat1"/>
    <property type="match status" value="1"/>
</dbReference>
<dbReference type="Gene3D" id="2.40.160.210">
    <property type="entry name" value="Acyl-CoA thioesterase, double hotdog domain"/>
    <property type="match status" value="1"/>
</dbReference>
<dbReference type="InterPro" id="IPR049449">
    <property type="entry name" value="TesB_ACOT8-like_N"/>
</dbReference>
<evidence type="ECO:0000256" key="4">
    <source>
        <dbReference type="ARBA" id="ARBA00023098"/>
    </source>
</evidence>
<dbReference type="SUPFAM" id="SSF54637">
    <property type="entry name" value="Thioesterase/thiol ester dehydrase-isomerase"/>
    <property type="match status" value="2"/>
</dbReference>
<accession>A0A542Y2N0</accession>
<evidence type="ECO:0000313" key="10">
    <source>
        <dbReference type="EMBL" id="TQL42283.1"/>
    </source>
</evidence>
<evidence type="ECO:0000256" key="5">
    <source>
        <dbReference type="ARBA" id="ARBA00050943"/>
    </source>
</evidence>
<comment type="caution">
    <text evidence="10">The sequence shown here is derived from an EMBL/GenBank/DDBJ whole genome shotgun (WGS) entry which is preliminary data.</text>
</comment>
<evidence type="ECO:0000256" key="7">
    <source>
        <dbReference type="ARBA" id="ARBA00079653"/>
    </source>
</evidence>
<dbReference type="RefSeq" id="WP_211359058.1">
    <property type="nucleotide sequence ID" value="NZ_BAAAUY010000015.1"/>
</dbReference>
<keyword evidence="4" id="KW-0443">Lipid metabolism</keyword>
<feature type="domain" description="Acyl-CoA thioesterase-like N-terminal HotDog" evidence="9">
    <location>
        <begin position="43"/>
        <end position="122"/>
    </location>
</feature>
<evidence type="ECO:0000256" key="6">
    <source>
        <dbReference type="ARBA" id="ARBA00071120"/>
    </source>
</evidence>
<protein>
    <recommendedName>
        <fullName evidence="6">Acyl-CoA thioesterase 2</fullName>
    </recommendedName>
    <alternativeName>
        <fullName evidence="7">Thioesterase II</fullName>
    </alternativeName>
</protein>
<gene>
    <name evidence="10" type="ORF">FB468_0269</name>
</gene>
<name>A0A542Y2N0_9MICO</name>
<dbReference type="PANTHER" id="PTHR11066">
    <property type="entry name" value="ACYL-COA THIOESTERASE"/>
    <property type="match status" value="1"/>
</dbReference>
<proteinExistence type="inferred from homology"/>